<feature type="region of interest" description="Disordered" evidence="1">
    <location>
        <begin position="325"/>
        <end position="370"/>
    </location>
</feature>
<dbReference type="Proteomes" id="UP000280726">
    <property type="component" value="Unassembled WGS sequence"/>
</dbReference>
<dbReference type="Pfam" id="PF11382">
    <property type="entry name" value="MctB"/>
    <property type="match status" value="1"/>
</dbReference>
<proteinExistence type="predicted"/>
<evidence type="ECO:0000313" key="2">
    <source>
        <dbReference type="EMBL" id="RPF27979.1"/>
    </source>
</evidence>
<dbReference type="GO" id="GO:0016020">
    <property type="term" value="C:membrane"/>
    <property type="evidence" value="ECO:0007669"/>
    <property type="project" value="InterPro"/>
</dbReference>
<evidence type="ECO:0000256" key="1">
    <source>
        <dbReference type="SAM" id="MobiDB-lite"/>
    </source>
</evidence>
<accession>A0A3N4Z3U9</accession>
<sequence length="370" mass="38001">MIDFRYHIVSLIAVFLALSVGIVLGAGPLRDSIGDTLTGQVQDLREDRDQLRVSLETAERDVTERTTYLEESAPVLLENTLTDRRVTVVTLPGTVTEDVEELRDRLARAGAEVVGEVAVTEAWTDADTLSFRQTFAGQLLGYMDDAPAEDAGAEAIFGAALAQALTGTGEELSEDAATLVDLLTSAEAPLITLTEEPAVPAHATVLVGPRPAELPTEEEDPEEVEAAAETLAGHVRLAEALAQAAPSVTVGAAVSDRDLVTAVRDDEAAAGAATTVDSVGEVTAAISAPLALAVSISGAVDAYGFGLGAEVPVPPRVELPLLAPDVTPAEPSQDGTAGVEETTAGQETTAGEETSAPAEDATADGEDGAA</sequence>
<feature type="compositionally biased region" description="Acidic residues" evidence="1">
    <location>
        <begin position="361"/>
        <end position="370"/>
    </location>
</feature>
<reference evidence="2 3" key="1">
    <citation type="submission" date="2018-11" db="EMBL/GenBank/DDBJ databases">
        <title>Sequencing the genomes of 1000 actinobacteria strains.</title>
        <authorList>
            <person name="Klenk H.-P."/>
        </authorList>
    </citation>
    <scope>NUCLEOTIDE SEQUENCE [LARGE SCALE GENOMIC DNA]</scope>
    <source>
        <strain evidence="2 3">DSM 14418</strain>
    </source>
</reference>
<organism evidence="2 3">
    <name type="scientific">Georgenia muralis</name>
    <dbReference type="NCBI Taxonomy" id="154117"/>
    <lineage>
        <taxon>Bacteria</taxon>
        <taxon>Bacillati</taxon>
        <taxon>Actinomycetota</taxon>
        <taxon>Actinomycetes</taxon>
        <taxon>Micrococcales</taxon>
        <taxon>Bogoriellaceae</taxon>
        <taxon>Georgenia</taxon>
    </lineage>
</organism>
<dbReference type="OrthoDB" id="4350157at2"/>
<evidence type="ECO:0000313" key="3">
    <source>
        <dbReference type="Proteomes" id="UP000280726"/>
    </source>
</evidence>
<dbReference type="RefSeq" id="WP_123917909.1">
    <property type="nucleotide sequence ID" value="NZ_RKRA01000001.1"/>
</dbReference>
<protein>
    <submittedName>
        <fullName evidence="2">Copper transport outer membrane protein MctB</fullName>
    </submittedName>
</protein>
<dbReference type="EMBL" id="RKRA01000001">
    <property type="protein sequence ID" value="RPF27979.1"/>
    <property type="molecule type" value="Genomic_DNA"/>
</dbReference>
<dbReference type="InterPro" id="IPR021522">
    <property type="entry name" value="MctB"/>
</dbReference>
<name>A0A3N4Z3U9_9MICO</name>
<gene>
    <name evidence="2" type="ORF">EDD32_2486</name>
</gene>
<comment type="caution">
    <text evidence="2">The sequence shown here is derived from an EMBL/GenBank/DDBJ whole genome shotgun (WGS) entry which is preliminary data.</text>
</comment>
<dbReference type="GO" id="GO:0055070">
    <property type="term" value="P:copper ion homeostasis"/>
    <property type="evidence" value="ECO:0007669"/>
    <property type="project" value="InterPro"/>
</dbReference>
<dbReference type="AlphaFoldDB" id="A0A3N4Z3U9"/>
<feature type="compositionally biased region" description="Low complexity" evidence="1">
    <location>
        <begin position="335"/>
        <end position="360"/>
    </location>
</feature>
<keyword evidence="3" id="KW-1185">Reference proteome</keyword>